<protein>
    <submittedName>
        <fullName evidence="2">Uncharacterized protein</fullName>
    </submittedName>
</protein>
<proteinExistence type="predicted"/>
<gene>
    <name evidence="2" type="ORF">EAY07_00845</name>
</gene>
<keyword evidence="1" id="KW-0812">Transmembrane</keyword>
<evidence type="ECO:0000313" key="2">
    <source>
        <dbReference type="EMBL" id="MBF4270613.1"/>
    </source>
</evidence>
<dbReference type="Proteomes" id="UP000722957">
    <property type="component" value="Unassembled WGS sequence"/>
</dbReference>
<evidence type="ECO:0000313" key="3">
    <source>
        <dbReference type="Proteomes" id="UP000722957"/>
    </source>
</evidence>
<name>A0AAW4AI00_VIBAN</name>
<dbReference type="RefSeq" id="WP_013857136.1">
    <property type="nucleotide sequence ID" value="NZ_CP020534.1"/>
</dbReference>
<feature type="transmembrane region" description="Helical" evidence="1">
    <location>
        <begin position="101"/>
        <end position="121"/>
    </location>
</feature>
<comment type="caution">
    <text evidence="2">The sequence shown here is derived from an EMBL/GenBank/DDBJ whole genome shotgun (WGS) entry which is preliminary data.</text>
</comment>
<sequence>MPDRIISRRYQSLELRDKLAGEYVLGTLTLRVRRRLETLMKSDPSWWKHIDEWQHHLSKLNPATDLLTAQMQWRKPPKQVWKYIAASTLGMKSKQNQLSRWWLTAYIMFALLLGIVIRPLIFPSLTLDLPIAQIRPVNYLAMMSSNAQKDHFALVAYQGEKPGQSNIRVQYNLRMDKVAMSNAMVWMRDRDSQQLRPIDSLINIHQTRYLSVEEWQALKNSSELLVTENRDPKSSVLYRGSCVELSSWNSI</sequence>
<keyword evidence="1" id="KW-0472">Membrane</keyword>
<evidence type="ECO:0000256" key="1">
    <source>
        <dbReference type="SAM" id="Phobius"/>
    </source>
</evidence>
<keyword evidence="1" id="KW-1133">Transmembrane helix</keyword>
<dbReference type="AlphaFoldDB" id="A0AAW4AI00"/>
<dbReference type="EMBL" id="RDOM01000003">
    <property type="protein sequence ID" value="MBF4270613.1"/>
    <property type="molecule type" value="Genomic_DNA"/>
</dbReference>
<reference evidence="2 3" key="1">
    <citation type="journal article" date="2021" name="PeerJ">
        <title>Analysis of 44 Vibrio anguillarum genomes reveals high genetic diversity.</title>
        <authorList>
            <person name="Hansen M.J."/>
            <person name="Dalsgaard I."/>
        </authorList>
    </citation>
    <scope>NUCLEOTIDE SEQUENCE [LARGE SCALE GENOMIC DNA]</scope>
    <source>
        <strain evidence="2 3">17-16730-2A</strain>
    </source>
</reference>
<accession>A0AAW4AI00</accession>
<organism evidence="2 3">
    <name type="scientific">Vibrio anguillarum</name>
    <name type="common">Listonella anguillarum</name>
    <dbReference type="NCBI Taxonomy" id="55601"/>
    <lineage>
        <taxon>Bacteria</taxon>
        <taxon>Pseudomonadati</taxon>
        <taxon>Pseudomonadota</taxon>
        <taxon>Gammaproteobacteria</taxon>
        <taxon>Vibrionales</taxon>
        <taxon>Vibrionaceae</taxon>
        <taxon>Vibrio</taxon>
    </lineage>
</organism>
<dbReference type="KEGG" id="vau:VANGNB10_cI1030c"/>